<dbReference type="Gene3D" id="1.10.1200.10">
    <property type="entry name" value="ACP-like"/>
    <property type="match status" value="1"/>
</dbReference>
<dbReference type="PROSITE" id="PS50075">
    <property type="entry name" value="CARRIER"/>
    <property type="match status" value="1"/>
</dbReference>
<keyword evidence="4" id="KW-1185">Reference proteome</keyword>
<dbReference type="SUPFAM" id="SSF47336">
    <property type="entry name" value="ACP-like"/>
    <property type="match status" value="1"/>
</dbReference>
<accession>A0A7R7VRM4</accession>
<gene>
    <name evidence="3" type="ORF">ACHE_50022A</name>
</gene>
<proteinExistence type="predicted"/>
<organism evidence="3 4">
    <name type="scientific">Aspergillus chevalieri</name>
    <name type="common">Eurotium chevalieri</name>
    <dbReference type="NCBI Taxonomy" id="182096"/>
    <lineage>
        <taxon>Eukaryota</taxon>
        <taxon>Fungi</taxon>
        <taxon>Dikarya</taxon>
        <taxon>Ascomycota</taxon>
        <taxon>Pezizomycotina</taxon>
        <taxon>Eurotiomycetes</taxon>
        <taxon>Eurotiomycetidae</taxon>
        <taxon>Eurotiales</taxon>
        <taxon>Aspergillaceae</taxon>
        <taxon>Aspergillus</taxon>
        <taxon>Aspergillus subgen. Aspergillus</taxon>
    </lineage>
</organism>
<feature type="domain" description="Carrier" evidence="2">
    <location>
        <begin position="32"/>
        <end position="109"/>
    </location>
</feature>
<dbReference type="RefSeq" id="XP_043137346.1">
    <property type="nucleotide sequence ID" value="XM_043279692.1"/>
</dbReference>
<protein>
    <submittedName>
        <fullName evidence="3">Putative secondary metabolism biosynthetic enzyme</fullName>
    </submittedName>
</protein>
<dbReference type="AlphaFoldDB" id="A0A7R7VRM4"/>
<dbReference type="Proteomes" id="UP000637239">
    <property type="component" value="Chromosome 5"/>
</dbReference>
<reference evidence="3" key="1">
    <citation type="submission" date="2021-01" db="EMBL/GenBank/DDBJ databases">
        <authorList>
            <consortium name="Aspergillus chevalieri M1 genome sequencing consortium"/>
            <person name="Kazuki M."/>
            <person name="Futagami T."/>
        </authorList>
    </citation>
    <scope>NUCLEOTIDE SEQUENCE</scope>
    <source>
        <strain evidence="3">M1</strain>
    </source>
</reference>
<evidence type="ECO:0000313" key="4">
    <source>
        <dbReference type="Proteomes" id="UP000637239"/>
    </source>
</evidence>
<dbReference type="SUPFAM" id="SSF53474">
    <property type="entry name" value="alpha/beta-Hydrolases"/>
    <property type="match status" value="1"/>
</dbReference>
<feature type="region of interest" description="Disordered" evidence="1">
    <location>
        <begin position="121"/>
        <end position="151"/>
    </location>
</feature>
<dbReference type="KEGG" id="ache:ACHE_50022A"/>
<dbReference type="Pfam" id="PF00550">
    <property type="entry name" value="PP-binding"/>
    <property type="match status" value="1"/>
</dbReference>
<evidence type="ECO:0000256" key="1">
    <source>
        <dbReference type="SAM" id="MobiDB-lite"/>
    </source>
</evidence>
<dbReference type="EMBL" id="AP024420">
    <property type="protein sequence ID" value="BCR88824.1"/>
    <property type="molecule type" value="Genomic_DNA"/>
</dbReference>
<evidence type="ECO:0000313" key="3">
    <source>
        <dbReference type="EMBL" id="BCR88824.1"/>
    </source>
</evidence>
<reference evidence="3" key="2">
    <citation type="submission" date="2021-02" db="EMBL/GenBank/DDBJ databases">
        <title>Aspergillus chevalieri M1 genome sequence.</title>
        <authorList>
            <person name="Kadooka C."/>
            <person name="Mori K."/>
            <person name="Futagami T."/>
        </authorList>
    </citation>
    <scope>NUCLEOTIDE SEQUENCE</scope>
    <source>
        <strain evidence="3">M1</strain>
    </source>
</reference>
<feature type="compositionally biased region" description="Polar residues" evidence="1">
    <location>
        <begin position="126"/>
        <end position="148"/>
    </location>
</feature>
<dbReference type="Gene3D" id="3.40.50.1820">
    <property type="entry name" value="alpha/beta hydrolase"/>
    <property type="match status" value="1"/>
</dbReference>
<name>A0A7R7VRM4_ASPCH</name>
<dbReference type="InterPro" id="IPR029058">
    <property type="entry name" value="AB_hydrolase_fold"/>
</dbReference>
<dbReference type="InterPro" id="IPR036736">
    <property type="entry name" value="ACP-like_sf"/>
</dbReference>
<dbReference type="GeneID" id="66983182"/>
<sequence length="430" mass="47690">MAASSFAPELATGDITVRDNQSSIIESLQVLRPAESVFRKVKSIIAEEMNVDFSNVAENVRFEELGIDSILRMPIVSKIQEEMNIYLSLSAFDDYPTLAALRGHIQDMIGINTSNGSRNISSSMSPILTSTPSSKNDNLPTDSRTPPSDISMARKHFSSRPILLSGRPIDCTQILFLMSDGAGSPSSYALLPALPRGTAVYGLESPFCHNPLDWNCSFKEVATMYVNAMRKIQPDGPYMLGGWSLGGIHAYEVAQQLLQSGEKIQGLLLIDTPNPNFLGHISNPVVELLEETGIMAAAERINNGKILELERVKDHMRKCVESLQDYIPGPIYSRCRPDHVFAIWAAHGLEQCDDDAEVIVEAKDEVRQLQQWMKQRNTSFGPNGWDRLLDEIDCRVAEGDHLSILRPPWVEKTGQLVAEAVDWFMSRATA</sequence>
<dbReference type="InterPro" id="IPR001031">
    <property type="entry name" value="Thioesterase"/>
</dbReference>
<evidence type="ECO:0000259" key="2">
    <source>
        <dbReference type="PROSITE" id="PS50075"/>
    </source>
</evidence>
<dbReference type="InterPro" id="IPR009081">
    <property type="entry name" value="PP-bd_ACP"/>
</dbReference>
<dbReference type="Pfam" id="PF00975">
    <property type="entry name" value="Thioesterase"/>
    <property type="match status" value="1"/>
</dbReference>